<dbReference type="AlphaFoldDB" id="C6JRI1"/>
<keyword evidence="1" id="KW-0175">Coiled coil</keyword>
<name>C6JRI1_SORBI</name>
<protein>
    <recommendedName>
        <fullName evidence="3">START domain-containing protein</fullName>
    </recommendedName>
</protein>
<dbReference type="GO" id="GO:0003677">
    <property type="term" value="F:DNA binding"/>
    <property type="evidence" value="ECO:0007669"/>
    <property type="project" value="UniProtKB-KW"/>
</dbReference>
<gene>
    <name evidence="4" type="primary">Sb0010s004460</name>
    <name evidence="4" type="ORF">SORBIDRAFT_0010s004460</name>
</gene>
<dbReference type="PANTHER" id="PTHR45654:SF77">
    <property type="entry name" value="HOMEOBOX-LEUCINE ZIPPER PROTEIN MERISTEM L1"/>
    <property type="match status" value="1"/>
</dbReference>
<dbReference type="PANTHER" id="PTHR45654">
    <property type="entry name" value="HOMEOBOX-LEUCINE ZIPPER PROTEIN MERISTEM L1"/>
    <property type="match status" value="1"/>
</dbReference>
<evidence type="ECO:0000313" key="4">
    <source>
        <dbReference type="EMBL" id="EES20095.1"/>
    </source>
</evidence>
<dbReference type="InterPro" id="IPR042160">
    <property type="entry name" value="HD-Zip_IV"/>
</dbReference>
<dbReference type="InterPro" id="IPR002913">
    <property type="entry name" value="START_lipid-bd_dom"/>
</dbReference>
<dbReference type="GO" id="GO:0008289">
    <property type="term" value="F:lipid binding"/>
    <property type="evidence" value="ECO:0007669"/>
    <property type="project" value="InterPro"/>
</dbReference>
<reference evidence="4" key="1">
    <citation type="journal article" date="2009" name="Nature">
        <title>The Sorghum bicolor genome and the diversification of grasses.</title>
        <authorList>
            <person name="Paterson A.H."/>
            <person name="Bowers J.E."/>
            <person name="Bruggmann R."/>
            <person name="Dubchak I."/>
            <person name="Grimwood J."/>
            <person name="Gundlach H."/>
            <person name="Haberer G."/>
            <person name="Hellsten U."/>
            <person name="Mitros T."/>
            <person name="Poliakov A."/>
            <person name="Schmutz J."/>
            <person name="Spannagl M."/>
            <person name="Tang H."/>
            <person name="Wang X."/>
            <person name="Wicker T."/>
            <person name="Bharti A.K."/>
            <person name="Chapman J."/>
            <person name="Feltus F.A."/>
            <person name="Gowik U."/>
            <person name="Grigoriev I.V."/>
            <person name="Lyons E."/>
            <person name="Maher C.A."/>
            <person name="Martis M."/>
            <person name="Narechania A."/>
            <person name="Otillar R.P."/>
            <person name="Penning B.W."/>
            <person name="Salamov A.A."/>
            <person name="Wang Y."/>
            <person name="Zhang L."/>
            <person name="Carpita N.C."/>
            <person name="Freeling M."/>
            <person name="Gingle A.R."/>
            <person name="Hash C.T."/>
            <person name="Keller B."/>
            <person name="Klein P."/>
            <person name="Kresovich S."/>
            <person name="McCann M.C."/>
            <person name="Ming R."/>
            <person name="Peterson D.G."/>
            <person name="Mehboob-ur-Rahman"/>
            <person name="Ware D."/>
            <person name="Westhoff P."/>
            <person name="Mayer K.F."/>
            <person name="Messing J."/>
            <person name="Rokhsar D.S."/>
        </authorList>
    </citation>
    <scope>NUCLEOTIDE SEQUENCE [LARGE SCALE GENOMIC DNA]</scope>
</reference>
<accession>C6JRI1</accession>
<evidence type="ECO:0000256" key="2">
    <source>
        <dbReference type="SAM" id="MobiDB-lite"/>
    </source>
</evidence>
<feature type="region of interest" description="Disordered" evidence="2">
    <location>
        <begin position="98"/>
        <end position="135"/>
    </location>
</feature>
<evidence type="ECO:0000259" key="3">
    <source>
        <dbReference type="Pfam" id="PF01852"/>
    </source>
</evidence>
<proteinExistence type="predicted"/>
<organism evidence="4">
    <name type="scientific">Sorghum bicolor</name>
    <name type="common">Sorghum</name>
    <name type="synonym">Sorghum vulgare</name>
    <dbReference type="NCBI Taxonomy" id="4558"/>
    <lineage>
        <taxon>Eukaryota</taxon>
        <taxon>Viridiplantae</taxon>
        <taxon>Streptophyta</taxon>
        <taxon>Embryophyta</taxon>
        <taxon>Tracheophyta</taxon>
        <taxon>Spermatophyta</taxon>
        <taxon>Magnoliopsida</taxon>
        <taxon>Liliopsida</taxon>
        <taxon>Poales</taxon>
        <taxon>Poaceae</taxon>
        <taxon>PACMAD clade</taxon>
        <taxon>Panicoideae</taxon>
        <taxon>Andropogonodae</taxon>
        <taxon>Andropogoneae</taxon>
        <taxon>Sorghinae</taxon>
        <taxon>Sorghum</taxon>
    </lineage>
</organism>
<sequence>MTSVILGRTASDYLSLEVREPTVHSLERAVQAVEVVGPIFSVLENAVEELETSVEEVETVVEAVARSNKSFQAADPLCLLILLSLAASVVSPTPAVFTYSQRQPPPPPSTVDAAASPYPSPADDGALPSDHRQSLPARPCPVLPLPRPVVPCAVVPPLVIPPTAPAQRRISGSPSFYQSRTAEDTATVMSAPCDRVCEAGVSRLGYLDLQPATDEIHNHRCRRLNIEKYCKQNADGTWAIVDVSLDSLRPRSVLKCRRWPSGCLIEVEALNSTL</sequence>
<feature type="domain" description="START" evidence="3">
    <location>
        <begin position="219"/>
        <end position="271"/>
    </location>
</feature>
<evidence type="ECO:0000256" key="1">
    <source>
        <dbReference type="SAM" id="Coils"/>
    </source>
</evidence>
<dbReference type="EMBL" id="GL002604">
    <property type="protein sequence ID" value="EES20095.1"/>
    <property type="molecule type" value="Genomic_DNA"/>
</dbReference>
<feature type="compositionally biased region" description="Low complexity" evidence="2">
    <location>
        <begin position="112"/>
        <end position="126"/>
    </location>
</feature>
<dbReference type="HOGENOM" id="CLU_1017103_0_0_1"/>
<dbReference type="Pfam" id="PF01852">
    <property type="entry name" value="START"/>
    <property type="match status" value="1"/>
</dbReference>
<feature type="coiled-coil region" evidence="1">
    <location>
        <begin position="40"/>
        <end position="67"/>
    </location>
</feature>